<proteinExistence type="predicted"/>
<dbReference type="InterPro" id="IPR016181">
    <property type="entry name" value="Acyl_CoA_acyltransferase"/>
</dbReference>
<sequence>MTVKGDAPVGELGMLIVAPEATGAGIGSVLFRRALATARDLGFRMLTIESDPTGHNKALWPGNTDDYLAQLGRFDLDAYRPCPSPANADLGE</sequence>
<dbReference type="CDD" id="cd04301">
    <property type="entry name" value="NAT_SF"/>
    <property type="match status" value="1"/>
</dbReference>
<organism evidence="2 3">
    <name type="scientific">Nocardia farcinica</name>
    <dbReference type="NCBI Taxonomy" id="37329"/>
    <lineage>
        <taxon>Bacteria</taxon>
        <taxon>Bacillati</taxon>
        <taxon>Actinomycetota</taxon>
        <taxon>Actinomycetes</taxon>
        <taxon>Mycobacteriales</taxon>
        <taxon>Nocardiaceae</taxon>
        <taxon>Nocardia</taxon>
    </lineage>
</organism>
<dbReference type="Proteomes" id="UP000057820">
    <property type="component" value="Chromosome 1"/>
</dbReference>
<name>A0A0H5NWW7_NOCFR</name>
<evidence type="ECO:0000313" key="3">
    <source>
        <dbReference type="Proteomes" id="UP000057820"/>
    </source>
</evidence>
<keyword evidence="2" id="KW-0808">Transferase</keyword>
<evidence type="ECO:0000259" key="1">
    <source>
        <dbReference type="Pfam" id="PF00583"/>
    </source>
</evidence>
<dbReference type="Pfam" id="PF00583">
    <property type="entry name" value="Acetyltransf_1"/>
    <property type="match status" value="1"/>
</dbReference>
<evidence type="ECO:0000313" key="2">
    <source>
        <dbReference type="EMBL" id="CRY74516.1"/>
    </source>
</evidence>
<dbReference type="GO" id="GO:0016747">
    <property type="term" value="F:acyltransferase activity, transferring groups other than amino-acyl groups"/>
    <property type="evidence" value="ECO:0007669"/>
    <property type="project" value="InterPro"/>
</dbReference>
<accession>A0A0H5NWW7</accession>
<dbReference type="RefSeq" id="WP_240327398.1">
    <property type="nucleotide sequence ID" value="NZ_LN868938.1"/>
</dbReference>
<dbReference type="Gene3D" id="3.40.630.30">
    <property type="match status" value="1"/>
</dbReference>
<feature type="domain" description="N-acetyltransferase" evidence="1">
    <location>
        <begin position="7"/>
        <end position="53"/>
    </location>
</feature>
<dbReference type="SUPFAM" id="SSF55729">
    <property type="entry name" value="Acyl-CoA N-acyltransferases (Nat)"/>
    <property type="match status" value="1"/>
</dbReference>
<gene>
    <name evidence="2" type="ORF">ERS450000_00719</name>
</gene>
<dbReference type="KEGG" id="nfr:ERS450000_00719"/>
<dbReference type="InterPro" id="IPR000182">
    <property type="entry name" value="GNAT_dom"/>
</dbReference>
<protein>
    <submittedName>
        <fullName evidence="2">Predicted acetyltransferase</fullName>
    </submittedName>
</protein>
<dbReference type="AlphaFoldDB" id="A0A0H5NWW7"/>
<reference evidence="3" key="1">
    <citation type="submission" date="2015-03" db="EMBL/GenBank/DDBJ databases">
        <authorList>
            <consortium name="Pathogen Informatics"/>
        </authorList>
    </citation>
    <scope>NUCLEOTIDE SEQUENCE [LARGE SCALE GENOMIC DNA]</scope>
    <source>
        <strain evidence="3">NCTC11134</strain>
    </source>
</reference>
<dbReference type="EMBL" id="LN868938">
    <property type="protein sequence ID" value="CRY74516.1"/>
    <property type="molecule type" value="Genomic_DNA"/>
</dbReference>